<gene>
    <name evidence="1" type="ORF">CcCBS67573_g09598</name>
</gene>
<sequence length="75" mass="8753">MYWNPVTQQIMELPEKLYQECDNLMDWRVAGAIQKQRNGCWTYQGHCSGIYQKVAVNDNLYKGNPAVRFPTSLKI</sequence>
<evidence type="ECO:0000313" key="2">
    <source>
        <dbReference type="Proteomes" id="UP000320333"/>
    </source>
</evidence>
<organism evidence="1 2">
    <name type="scientific">Chytriomyces confervae</name>
    <dbReference type="NCBI Taxonomy" id="246404"/>
    <lineage>
        <taxon>Eukaryota</taxon>
        <taxon>Fungi</taxon>
        <taxon>Fungi incertae sedis</taxon>
        <taxon>Chytridiomycota</taxon>
        <taxon>Chytridiomycota incertae sedis</taxon>
        <taxon>Chytridiomycetes</taxon>
        <taxon>Chytridiales</taxon>
        <taxon>Chytriomycetaceae</taxon>
        <taxon>Chytriomyces</taxon>
    </lineage>
</organism>
<accession>A0A507DSM3</accession>
<keyword evidence="2" id="KW-1185">Reference proteome</keyword>
<proteinExistence type="predicted"/>
<protein>
    <submittedName>
        <fullName evidence="1">Uncharacterized protein</fullName>
    </submittedName>
</protein>
<name>A0A507DSM3_9FUNG</name>
<dbReference type="Proteomes" id="UP000320333">
    <property type="component" value="Unassembled WGS sequence"/>
</dbReference>
<reference evidence="1 2" key="1">
    <citation type="journal article" date="2019" name="Sci. Rep.">
        <title>Comparative genomics of chytrid fungi reveal insights into the obligate biotrophic and pathogenic lifestyle of Synchytrium endobioticum.</title>
        <authorList>
            <person name="van de Vossenberg B.T.L.H."/>
            <person name="Warris S."/>
            <person name="Nguyen H.D.T."/>
            <person name="van Gent-Pelzer M.P.E."/>
            <person name="Joly D.L."/>
            <person name="van de Geest H.C."/>
            <person name="Bonants P.J.M."/>
            <person name="Smith D.S."/>
            <person name="Levesque C.A."/>
            <person name="van der Lee T.A.J."/>
        </authorList>
    </citation>
    <scope>NUCLEOTIDE SEQUENCE [LARGE SCALE GENOMIC DNA]</scope>
    <source>
        <strain evidence="1 2">CBS 675.73</strain>
    </source>
</reference>
<dbReference type="EMBL" id="QEAP01000905">
    <property type="protein sequence ID" value="TPX54245.1"/>
    <property type="molecule type" value="Genomic_DNA"/>
</dbReference>
<comment type="caution">
    <text evidence="1">The sequence shown here is derived from an EMBL/GenBank/DDBJ whole genome shotgun (WGS) entry which is preliminary data.</text>
</comment>
<evidence type="ECO:0000313" key="1">
    <source>
        <dbReference type="EMBL" id="TPX54245.1"/>
    </source>
</evidence>
<dbReference type="AlphaFoldDB" id="A0A507DSM3"/>